<reference evidence="6" key="1">
    <citation type="submission" date="2022-05" db="EMBL/GenBank/DDBJ databases">
        <title>Alysiella filiformis genome sequencing.</title>
        <authorList>
            <person name="Viehboeck T."/>
        </authorList>
    </citation>
    <scope>NUCLEOTIDE SEQUENCE</scope>
    <source>
        <strain evidence="6">DSM 2580</strain>
    </source>
</reference>
<dbReference type="GO" id="GO:0006310">
    <property type="term" value="P:DNA recombination"/>
    <property type="evidence" value="ECO:0007669"/>
    <property type="project" value="UniProtKB-KW"/>
</dbReference>
<dbReference type="PROSITE" id="PS51898">
    <property type="entry name" value="TYR_RECOMBINASE"/>
    <property type="match status" value="1"/>
</dbReference>
<organism evidence="6 7">
    <name type="scientific">Conchiformibius steedae DSM 2580</name>
    <dbReference type="NCBI Taxonomy" id="1121352"/>
    <lineage>
        <taxon>Bacteria</taxon>
        <taxon>Pseudomonadati</taxon>
        <taxon>Pseudomonadota</taxon>
        <taxon>Betaproteobacteria</taxon>
        <taxon>Neisseriales</taxon>
        <taxon>Neisseriaceae</taxon>
        <taxon>Conchiformibius</taxon>
    </lineage>
</organism>
<name>A0AAE9L0C6_9NEIS</name>
<evidence type="ECO:0000256" key="3">
    <source>
        <dbReference type="ARBA" id="ARBA00023125"/>
    </source>
</evidence>
<proteinExistence type="inferred from homology"/>
<evidence type="ECO:0000313" key="7">
    <source>
        <dbReference type="Proteomes" id="UP001056819"/>
    </source>
</evidence>
<accession>A0AAE9L0C6</accession>
<dbReference type="InterPro" id="IPR025166">
    <property type="entry name" value="Integrase_DNA_bind_dom"/>
</dbReference>
<dbReference type="Gene3D" id="1.10.150.130">
    <property type="match status" value="1"/>
</dbReference>
<dbReference type="Gene3D" id="3.30.160.390">
    <property type="entry name" value="Integrase, DNA-binding domain"/>
    <property type="match status" value="1"/>
</dbReference>
<evidence type="ECO:0000259" key="5">
    <source>
        <dbReference type="PROSITE" id="PS51898"/>
    </source>
</evidence>
<dbReference type="InterPro" id="IPR002104">
    <property type="entry name" value="Integrase_catalytic"/>
</dbReference>
<dbReference type="PANTHER" id="PTHR30629:SF2">
    <property type="entry name" value="PROPHAGE INTEGRASE INTS-RELATED"/>
    <property type="match status" value="1"/>
</dbReference>
<dbReference type="GO" id="GO:0015074">
    <property type="term" value="P:DNA integration"/>
    <property type="evidence" value="ECO:0007669"/>
    <property type="project" value="UniProtKB-KW"/>
</dbReference>
<evidence type="ECO:0000256" key="4">
    <source>
        <dbReference type="ARBA" id="ARBA00023172"/>
    </source>
</evidence>
<feature type="domain" description="Tyr recombinase" evidence="5">
    <location>
        <begin position="224"/>
        <end position="401"/>
    </location>
</feature>
<evidence type="ECO:0000256" key="1">
    <source>
        <dbReference type="ARBA" id="ARBA00008857"/>
    </source>
</evidence>
<comment type="similarity">
    <text evidence="1">Belongs to the 'phage' integrase family.</text>
</comment>
<dbReference type="InterPro" id="IPR010998">
    <property type="entry name" value="Integrase_recombinase_N"/>
</dbReference>
<dbReference type="SUPFAM" id="SSF56349">
    <property type="entry name" value="DNA breaking-rejoining enzymes"/>
    <property type="match status" value="1"/>
</dbReference>
<dbReference type="EMBL" id="CP097501">
    <property type="protein sequence ID" value="URD68301.1"/>
    <property type="molecule type" value="Genomic_DNA"/>
</dbReference>
<dbReference type="Pfam" id="PF13356">
    <property type="entry name" value="Arm-DNA-bind_3"/>
    <property type="match status" value="1"/>
</dbReference>
<dbReference type="CDD" id="cd00801">
    <property type="entry name" value="INT_P4_C"/>
    <property type="match status" value="1"/>
</dbReference>
<keyword evidence="3 6" id="KW-0238">DNA-binding</keyword>
<dbReference type="Pfam" id="PF00589">
    <property type="entry name" value="Phage_integrase"/>
    <property type="match status" value="1"/>
</dbReference>
<dbReference type="Gene3D" id="1.10.443.10">
    <property type="entry name" value="Intergrase catalytic core"/>
    <property type="match status" value="1"/>
</dbReference>
<dbReference type="RefSeq" id="WP_051532075.1">
    <property type="nucleotide sequence ID" value="NZ_CP097501.1"/>
</dbReference>
<dbReference type="Pfam" id="PF22022">
    <property type="entry name" value="Phage_int_M"/>
    <property type="match status" value="1"/>
</dbReference>
<evidence type="ECO:0000313" key="6">
    <source>
        <dbReference type="EMBL" id="URD68301.1"/>
    </source>
</evidence>
<keyword evidence="4" id="KW-0233">DNA recombination</keyword>
<dbReference type="InterPro" id="IPR038488">
    <property type="entry name" value="Integrase_DNA-bd_sf"/>
</dbReference>
<dbReference type="InterPro" id="IPR013762">
    <property type="entry name" value="Integrase-like_cat_sf"/>
</dbReference>
<dbReference type="InterPro" id="IPR053876">
    <property type="entry name" value="Phage_int_M"/>
</dbReference>
<evidence type="ECO:0000256" key="2">
    <source>
        <dbReference type="ARBA" id="ARBA00022908"/>
    </source>
</evidence>
<dbReference type="InterPro" id="IPR011010">
    <property type="entry name" value="DNA_brk_join_enz"/>
</dbReference>
<dbReference type="AlphaFoldDB" id="A0AAE9L0C6"/>
<dbReference type="Proteomes" id="UP001056819">
    <property type="component" value="Chromosome"/>
</dbReference>
<dbReference type="GO" id="GO:0003677">
    <property type="term" value="F:DNA binding"/>
    <property type="evidence" value="ECO:0007669"/>
    <property type="project" value="UniProtKB-KW"/>
</dbReference>
<protein>
    <submittedName>
        <fullName evidence="6">Integrase arm-type DNA-binding domain-containing protein</fullName>
    </submittedName>
</protein>
<keyword evidence="2" id="KW-0229">DNA integration</keyword>
<dbReference type="PANTHER" id="PTHR30629">
    <property type="entry name" value="PROPHAGE INTEGRASE"/>
    <property type="match status" value="1"/>
</dbReference>
<gene>
    <name evidence="6" type="ORF">LNQ82_03860</name>
</gene>
<dbReference type="InterPro" id="IPR050808">
    <property type="entry name" value="Phage_Integrase"/>
</dbReference>
<sequence length="418" mass="48180">MVFFLVLLKYQLNAMPKIVIPLTPAQVKGAKPKPKMYKLPDGGGLALWVLPSGKKSWRLTYTRPNGKQDTLTLGMYPDHSLADARDWRAEIKAKLAAGKNPKSIATDTGAQYRFENRLAEWHERWARQGGKQGRGKNPKYAAQVLAAIEANILPDFKGRDVRTLTTAEIVKVLRKMEKRGVLEYLQRVKTSLGLMFDYLVADGTVTHNPVRLIGKQVFDKPKEKHFDALLPQDLPLLIERLETTKKLSPSNKLLIYWQLLSMTRPNEAAETPIKEIDLEKEIWEIPLERMKTRPHIVPLSTALKQIYREAMELNVKGIYLFEGQGFLKPKDVETARQQLRNTLNLPTTAHGLRTLATTYLRDTYKISKEIRDLLLSHHDKNKTDRAYDRAEFLDERRDALEKWGNDVMALREKYRRKF</sequence>